<evidence type="ECO:0000313" key="2">
    <source>
        <dbReference type="Proteomes" id="UP000254863"/>
    </source>
</evidence>
<organism evidence="1 2">
    <name type="scientific">Klebsiella michiganensis</name>
    <dbReference type="NCBI Taxonomy" id="1134687"/>
    <lineage>
        <taxon>Bacteria</taxon>
        <taxon>Pseudomonadati</taxon>
        <taxon>Pseudomonadota</taxon>
        <taxon>Gammaproteobacteria</taxon>
        <taxon>Enterobacterales</taxon>
        <taxon>Enterobacteriaceae</taxon>
        <taxon>Klebsiella/Raoultella group</taxon>
        <taxon>Klebsiella</taxon>
    </lineage>
</organism>
<proteinExistence type="predicted"/>
<protein>
    <submittedName>
        <fullName evidence="1">4'-phosphopantetheinyl transferase</fullName>
    </submittedName>
</protein>
<dbReference type="GO" id="GO:0016740">
    <property type="term" value="F:transferase activity"/>
    <property type="evidence" value="ECO:0007669"/>
    <property type="project" value="UniProtKB-KW"/>
</dbReference>
<accession>A0A7H4N526</accession>
<reference evidence="1 2" key="1">
    <citation type="submission" date="2018-06" db="EMBL/GenBank/DDBJ databases">
        <authorList>
            <consortium name="Pathogen Informatics"/>
            <person name="Doyle S."/>
        </authorList>
    </citation>
    <scope>NUCLEOTIDE SEQUENCE [LARGE SCALE GENOMIC DNA]</scope>
    <source>
        <strain evidence="1 2">NCTC11685</strain>
    </source>
</reference>
<sequence length="58" mass="6116">MSPPGRSAFDIERILSPALAAELESSIVNSAEKSLLDASGLPSALALTLAFFGKRERI</sequence>
<dbReference type="AlphaFoldDB" id="A0A7H4N526"/>
<evidence type="ECO:0000313" key="1">
    <source>
        <dbReference type="EMBL" id="STV78290.1"/>
    </source>
</evidence>
<keyword evidence="1" id="KW-0808">Transferase</keyword>
<gene>
    <name evidence="1" type="ORF">NCTC11685_02152</name>
</gene>
<name>A0A7H4N526_9ENTR</name>
<dbReference type="Proteomes" id="UP000254863">
    <property type="component" value="Unassembled WGS sequence"/>
</dbReference>
<comment type="caution">
    <text evidence="1">The sequence shown here is derived from an EMBL/GenBank/DDBJ whole genome shotgun (WGS) entry which is preliminary data.</text>
</comment>
<dbReference type="EMBL" id="UGMS01000001">
    <property type="protein sequence ID" value="STV78290.1"/>
    <property type="molecule type" value="Genomic_DNA"/>
</dbReference>